<name>W0F6V1_9BACT</name>
<organism evidence="1 2">
    <name type="scientific">Niabella soli DSM 19437</name>
    <dbReference type="NCBI Taxonomy" id="929713"/>
    <lineage>
        <taxon>Bacteria</taxon>
        <taxon>Pseudomonadati</taxon>
        <taxon>Bacteroidota</taxon>
        <taxon>Chitinophagia</taxon>
        <taxon>Chitinophagales</taxon>
        <taxon>Chitinophagaceae</taxon>
        <taxon>Niabella</taxon>
    </lineage>
</organism>
<dbReference type="KEGG" id="nso:NIASO_02735"/>
<evidence type="ECO:0000313" key="1">
    <source>
        <dbReference type="EMBL" id="AHF17159.1"/>
    </source>
</evidence>
<accession>W0F6V1</accession>
<reference evidence="1 2" key="1">
    <citation type="submission" date="2013-12" db="EMBL/GenBank/DDBJ databases">
        <authorList>
            <consortium name="DOE Joint Genome Institute"/>
            <person name="Eisen J."/>
            <person name="Huntemann M."/>
            <person name="Han J."/>
            <person name="Chen A."/>
            <person name="Kyrpides N."/>
            <person name="Mavromatis K."/>
            <person name="Markowitz V."/>
            <person name="Palaniappan K."/>
            <person name="Ivanova N."/>
            <person name="Schaumberg A."/>
            <person name="Pati A."/>
            <person name="Liolios K."/>
            <person name="Nordberg H.P."/>
            <person name="Cantor M.N."/>
            <person name="Hua S.X."/>
            <person name="Woyke T."/>
        </authorList>
    </citation>
    <scope>NUCLEOTIDE SEQUENCE [LARGE SCALE GENOMIC DNA]</scope>
    <source>
        <strain evidence="2">DSM 19437</strain>
    </source>
</reference>
<dbReference type="AlphaFoldDB" id="W0F6V1"/>
<protein>
    <submittedName>
        <fullName evidence="1">Uncharacterized protein</fullName>
    </submittedName>
</protein>
<dbReference type="HOGENOM" id="CLU_2974783_0_0_10"/>
<proteinExistence type="predicted"/>
<gene>
    <name evidence="1" type="ORF">NIASO_02735</name>
</gene>
<evidence type="ECO:0000313" key="2">
    <source>
        <dbReference type="Proteomes" id="UP000003586"/>
    </source>
</evidence>
<dbReference type="EMBL" id="CP007035">
    <property type="protein sequence ID" value="AHF17159.1"/>
    <property type="molecule type" value="Genomic_DNA"/>
</dbReference>
<sequence>MFVFPGSLNGPGFLFLQLVLTEDAMRSVLASHFYSAISFPQIRANVDRKRSAEISEAN</sequence>
<keyword evidence="2" id="KW-1185">Reference proteome</keyword>
<dbReference type="STRING" id="929713.NIASO_02735"/>
<dbReference type="Proteomes" id="UP000003586">
    <property type="component" value="Chromosome"/>
</dbReference>